<gene>
    <name evidence="1" type="ORF">SAMN04487974_11623</name>
</gene>
<proteinExistence type="predicted"/>
<organism evidence="1 2">
    <name type="scientific">Pelagibacterium luteolum</name>
    <dbReference type="NCBI Taxonomy" id="440168"/>
    <lineage>
        <taxon>Bacteria</taxon>
        <taxon>Pseudomonadati</taxon>
        <taxon>Pseudomonadota</taxon>
        <taxon>Alphaproteobacteria</taxon>
        <taxon>Hyphomicrobiales</taxon>
        <taxon>Devosiaceae</taxon>
        <taxon>Pelagibacterium</taxon>
    </lineage>
</organism>
<accession>A0A1G7YWH2</accession>
<reference evidence="1 2" key="1">
    <citation type="submission" date="2016-10" db="EMBL/GenBank/DDBJ databases">
        <authorList>
            <person name="de Groot N.N."/>
        </authorList>
    </citation>
    <scope>NUCLEOTIDE SEQUENCE [LARGE SCALE GENOMIC DNA]</scope>
    <source>
        <strain evidence="1 2">CGMCC 1.10267</strain>
    </source>
</reference>
<evidence type="ECO:0000313" key="1">
    <source>
        <dbReference type="EMBL" id="SDH00784.1"/>
    </source>
</evidence>
<sequence length="130" mass="14520">MPKFLVRRGHDAFVYYDTVVDAETAEEARHIADSFQYDGEWVATGDVSEFDDYEIDHVRQLEEGESVEGFLTLGVTAQERDAVLTGLRLLQLALERGQLAPMLHDVFVNGGAHPGLDLSEIDALCQRINI</sequence>
<dbReference type="OrthoDB" id="8306793at2"/>
<name>A0A1G7YWH2_9HYPH</name>
<dbReference type="Proteomes" id="UP000199495">
    <property type="component" value="Unassembled WGS sequence"/>
</dbReference>
<dbReference type="AlphaFoldDB" id="A0A1G7YWH2"/>
<evidence type="ECO:0000313" key="2">
    <source>
        <dbReference type="Proteomes" id="UP000199495"/>
    </source>
</evidence>
<keyword evidence="2" id="KW-1185">Reference proteome</keyword>
<dbReference type="RefSeq" id="WP_090598239.1">
    <property type="nucleotide sequence ID" value="NZ_FNCS01000016.1"/>
</dbReference>
<dbReference type="STRING" id="440168.SAMN04487974_11623"/>
<protein>
    <submittedName>
        <fullName evidence="1">Uncharacterized protein</fullName>
    </submittedName>
</protein>
<dbReference type="EMBL" id="FNCS01000016">
    <property type="protein sequence ID" value="SDH00784.1"/>
    <property type="molecule type" value="Genomic_DNA"/>
</dbReference>